<dbReference type="Proteomes" id="UP001359559">
    <property type="component" value="Unassembled WGS sequence"/>
</dbReference>
<accession>A0AAN9I309</accession>
<organism evidence="1 2">
    <name type="scientific">Clitoria ternatea</name>
    <name type="common">Butterfly pea</name>
    <dbReference type="NCBI Taxonomy" id="43366"/>
    <lineage>
        <taxon>Eukaryota</taxon>
        <taxon>Viridiplantae</taxon>
        <taxon>Streptophyta</taxon>
        <taxon>Embryophyta</taxon>
        <taxon>Tracheophyta</taxon>
        <taxon>Spermatophyta</taxon>
        <taxon>Magnoliopsida</taxon>
        <taxon>eudicotyledons</taxon>
        <taxon>Gunneridae</taxon>
        <taxon>Pentapetalae</taxon>
        <taxon>rosids</taxon>
        <taxon>fabids</taxon>
        <taxon>Fabales</taxon>
        <taxon>Fabaceae</taxon>
        <taxon>Papilionoideae</taxon>
        <taxon>50 kb inversion clade</taxon>
        <taxon>NPAAA clade</taxon>
        <taxon>indigoferoid/millettioid clade</taxon>
        <taxon>Phaseoleae</taxon>
        <taxon>Clitoria</taxon>
    </lineage>
</organism>
<sequence length="80" mass="8925">MNHGVVKQSDTEDPLRLPTDMGPMSCQGISLSSWRAQLSNNGSDPSLFRALCSAYGWPYLRLGLLKSNGSRPLIFRQLMR</sequence>
<keyword evidence="2" id="KW-1185">Reference proteome</keyword>
<protein>
    <submittedName>
        <fullName evidence="1">Uncharacterized protein</fullName>
    </submittedName>
</protein>
<reference evidence="1 2" key="1">
    <citation type="submission" date="2024-01" db="EMBL/GenBank/DDBJ databases">
        <title>The genomes of 5 underutilized Papilionoideae crops provide insights into root nodulation and disease resistance.</title>
        <authorList>
            <person name="Yuan L."/>
        </authorList>
    </citation>
    <scope>NUCLEOTIDE SEQUENCE [LARGE SCALE GENOMIC DNA]</scope>
    <source>
        <strain evidence="1">LY-2023</strain>
        <tissue evidence="1">Leaf</tissue>
    </source>
</reference>
<evidence type="ECO:0000313" key="1">
    <source>
        <dbReference type="EMBL" id="KAK7264007.1"/>
    </source>
</evidence>
<dbReference type="AlphaFoldDB" id="A0AAN9I309"/>
<proteinExistence type="predicted"/>
<gene>
    <name evidence="1" type="ORF">RJT34_31609</name>
</gene>
<evidence type="ECO:0000313" key="2">
    <source>
        <dbReference type="Proteomes" id="UP001359559"/>
    </source>
</evidence>
<name>A0AAN9I309_CLITE</name>
<dbReference type="EMBL" id="JAYKXN010000008">
    <property type="protein sequence ID" value="KAK7264007.1"/>
    <property type="molecule type" value="Genomic_DNA"/>
</dbReference>
<comment type="caution">
    <text evidence="1">The sequence shown here is derived from an EMBL/GenBank/DDBJ whole genome shotgun (WGS) entry which is preliminary data.</text>
</comment>